<evidence type="ECO:0000313" key="4">
    <source>
        <dbReference type="Proteomes" id="UP000426246"/>
    </source>
</evidence>
<dbReference type="InterPro" id="IPR013096">
    <property type="entry name" value="Cupin_2"/>
</dbReference>
<dbReference type="EMBL" id="CP034235">
    <property type="protein sequence ID" value="QGQ97689.1"/>
    <property type="molecule type" value="Genomic_DNA"/>
</dbReference>
<keyword evidence="4" id="KW-1185">Reference proteome</keyword>
<reference evidence="4" key="1">
    <citation type="submission" date="2018-11" db="EMBL/GenBank/DDBJ databases">
        <title>Complete genome sequence of Paenibacillus sp. ML311-T8.</title>
        <authorList>
            <person name="Nam Y.-D."/>
            <person name="Kang J."/>
            <person name="Chung W.-H."/>
            <person name="Park Y.S."/>
        </authorList>
    </citation>
    <scope>NUCLEOTIDE SEQUENCE [LARGE SCALE GENOMIC DNA]</scope>
    <source>
        <strain evidence="4">ML311-T8</strain>
    </source>
</reference>
<feature type="domain" description="Cupin type-2" evidence="2">
    <location>
        <begin position="48"/>
        <end position="113"/>
    </location>
</feature>
<keyword evidence="1" id="KW-0479">Metal-binding</keyword>
<name>A0A6B8RNT9_9BACL</name>
<evidence type="ECO:0000256" key="1">
    <source>
        <dbReference type="ARBA" id="ARBA00022723"/>
    </source>
</evidence>
<organism evidence="3 4">
    <name type="scientific">Paenibacillus psychroresistens</name>
    <dbReference type="NCBI Taxonomy" id="1778678"/>
    <lineage>
        <taxon>Bacteria</taxon>
        <taxon>Bacillati</taxon>
        <taxon>Bacillota</taxon>
        <taxon>Bacilli</taxon>
        <taxon>Bacillales</taxon>
        <taxon>Paenibacillaceae</taxon>
        <taxon>Paenibacillus</taxon>
    </lineage>
</organism>
<evidence type="ECO:0000259" key="2">
    <source>
        <dbReference type="Pfam" id="PF07883"/>
    </source>
</evidence>
<accession>A0A6B8RNT9</accession>
<dbReference type="Pfam" id="PF07883">
    <property type="entry name" value="Cupin_2"/>
    <property type="match status" value="1"/>
</dbReference>
<dbReference type="Proteomes" id="UP000426246">
    <property type="component" value="Chromosome"/>
</dbReference>
<dbReference type="AlphaFoldDB" id="A0A6B8RNT9"/>
<dbReference type="InterPro" id="IPR011051">
    <property type="entry name" value="RmlC_Cupin_sf"/>
</dbReference>
<dbReference type="GO" id="GO:0046872">
    <property type="term" value="F:metal ion binding"/>
    <property type="evidence" value="ECO:0007669"/>
    <property type="project" value="UniProtKB-KW"/>
</dbReference>
<dbReference type="InterPro" id="IPR014710">
    <property type="entry name" value="RmlC-like_jellyroll"/>
</dbReference>
<dbReference type="PANTHER" id="PTHR35848:SF6">
    <property type="entry name" value="CUPIN TYPE-2 DOMAIN-CONTAINING PROTEIN"/>
    <property type="match status" value="1"/>
</dbReference>
<evidence type="ECO:0000313" key="3">
    <source>
        <dbReference type="EMBL" id="QGQ97689.1"/>
    </source>
</evidence>
<dbReference type="InterPro" id="IPR051610">
    <property type="entry name" value="GPI/OXD"/>
</dbReference>
<dbReference type="Gene3D" id="2.60.120.10">
    <property type="entry name" value="Jelly Rolls"/>
    <property type="match status" value="1"/>
</dbReference>
<proteinExistence type="predicted"/>
<gene>
    <name evidence="3" type="ORF">EHS13_23745</name>
</gene>
<dbReference type="KEGG" id="ppsc:EHS13_23745"/>
<dbReference type="PANTHER" id="PTHR35848">
    <property type="entry name" value="OXALATE-BINDING PROTEIN"/>
    <property type="match status" value="1"/>
</dbReference>
<protein>
    <submittedName>
        <fullName evidence="3">Cupin domain-containing protein</fullName>
    </submittedName>
</protein>
<dbReference type="SUPFAM" id="SSF51182">
    <property type="entry name" value="RmlC-like cupins"/>
    <property type="match status" value="1"/>
</dbReference>
<sequence length="171" mass="18903">MPELQHSIIKTKLLLEENLMSTFLDVMGPRILLLTDLKENRDYSLMKAEVPPGVIVPIHSHDDRETFVVLSGELEAFTKDSWQTVRAGDTVDIPGDVKHAWRNSTNETVTLLVASTAKMGEFFNEIGRPTDNLPPGPPSLEILQNFVQVALAYGYWLGTPDDNASIGISLG</sequence>